<evidence type="ECO:0000313" key="3">
    <source>
        <dbReference type="Proteomes" id="UP000807469"/>
    </source>
</evidence>
<feature type="compositionally biased region" description="Low complexity" evidence="1">
    <location>
        <begin position="454"/>
        <end position="465"/>
    </location>
</feature>
<evidence type="ECO:0000256" key="1">
    <source>
        <dbReference type="SAM" id="MobiDB-lite"/>
    </source>
</evidence>
<dbReference type="OrthoDB" id="2874131at2759"/>
<feature type="region of interest" description="Disordered" evidence="1">
    <location>
        <begin position="422"/>
        <end position="465"/>
    </location>
</feature>
<sequence>MSRRQTRFRTASAPTSIAFDVVDTSIHNIAHNLLPMTTTVEPDPHYLYPFQPMPDKCPVPRGVISFIGGNMDKNRPRFVLWRDKEQIVVEAMIEGDCNEGLDPNDECFGYYSTCAESKRYADALEVIQGLLRYIDFKATNWAYLLKDRNNQYYIKQKQFHLPSVTTKPWTTYIPERDVEFTVWGSCTDRRGIWKGKKVDVMYGWNNLEIWALDRAMRGARAVEGLDLTFEVYGHLVGDDGNIIGLVTEAASGRMIKLSDKGLVYSAISKLQSHGFIYRGCITNRFMIHNGKVRLIELNCIEPYSDRKQLEKDAERWHWEELRDLFGQWNEFGTHRVPPARFISSWKTLEFMYPIPSPELPRGGFHVSRAFFEKFFTKYWPSHRETLLMEKFTAEDEASRTESSSDVPLSSRQILSLRDATRATFSVSRRPRSRPVLAPSGHPYSRRAPRPGKALTSSSDTSQSSNNNLLNAPITVSIPFDSLMATYGLHNFSSYAYATPADAVVRSDSPDNVDKFFLMAGEILDPGHNFYNSE</sequence>
<comment type="caution">
    <text evidence="2">The sequence shown here is derived from an EMBL/GenBank/DDBJ whole genome shotgun (WGS) entry which is preliminary data.</text>
</comment>
<reference evidence="2" key="1">
    <citation type="submission" date="2020-11" db="EMBL/GenBank/DDBJ databases">
        <authorList>
            <consortium name="DOE Joint Genome Institute"/>
            <person name="Ahrendt S."/>
            <person name="Riley R."/>
            <person name="Andreopoulos W."/>
            <person name="Labutti K."/>
            <person name="Pangilinan J."/>
            <person name="Ruiz-Duenas F.J."/>
            <person name="Barrasa J.M."/>
            <person name="Sanchez-Garcia M."/>
            <person name="Camarero S."/>
            <person name="Miyauchi S."/>
            <person name="Serrano A."/>
            <person name="Linde D."/>
            <person name="Babiker R."/>
            <person name="Drula E."/>
            <person name="Ayuso-Fernandez I."/>
            <person name="Pacheco R."/>
            <person name="Padilla G."/>
            <person name="Ferreira P."/>
            <person name="Barriuso J."/>
            <person name="Kellner H."/>
            <person name="Castanera R."/>
            <person name="Alfaro M."/>
            <person name="Ramirez L."/>
            <person name="Pisabarro A.G."/>
            <person name="Kuo A."/>
            <person name="Tritt A."/>
            <person name="Lipzen A."/>
            <person name="He G."/>
            <person name="Yan M."/>
            <person name="Ng V."/>
            <person name="Cullen D."/>
            <person name="Martin F."/>
            <person name="Rosso M.-N."/>
            <person name="Henrissat B."/>
            <person name="Hibbett D."/>
            <person name="Martinez A.T."/>
            <person name="Grigoriev I.V."/>
        </authorList>
    </citation>
    <scope>NUCLEOTIDE SEQUENCE</scope>
    <source>
        <strain evidence="2">CIRM-BRFM 674</strain>
    </source>
</reference>
<name>A0A9P5ZAQ4_9AGAR</name>
<protein>
    <submittedName>
        <fullName evidence="2">Uncharacterized protein</fullName>
    </submittedName>
</protein>
<organism evidence="2 3">
    <name type="scientific">Pholiota conissans</name>
    <dbReference type="NCBI Taxonomy" id="109636"/>
    <lineage>
        <taxon>Eukaryota</taxon>
        <taxon>Fungi</taxon>
        <taxon>Dikarya</taxon>
        <taxon>Basidiomycota</taxon>
        <taxon>Agaricomycotina</taxon>
        <taxon>Agaricomycetes</taxon>
        <taxon>Agaricomycetidae</taxon>
        <taxon>Agaricales</taxon>
        <taxon>Agaricineae</taxon>
        <taxon>Strophariaceae</taxon>
        <taxon>Pholiota</taxon>
    </lineage>
</organism>
<keyword evidence="3" id="KW-1185">Reference proteome</keyword>
<dbReference type="Proteomes" id="UP000807469">
    <property type="component" value="Unassembled WGS sequence"/>
</dbReference>
<accession>A0A9P5ZAQ4</accession>
<gene>
    <name evidence="2" type="ORF">BDN70DRAFT_917909</name>
</gene>
<dbReference type="AlphaFoldDB" id="A0A9P5ZAQ4"/>
<proteinExistence type="predicted"/>
<dbReference type="EMBL" id="MU155146">
    <property type="protein sequence ID" value="KAF9484219.1"/>
    <property type="molecule type" value="Genomic_DNA"/>
</dbReference>
<evidence type="ECO:0000313" key="2">
    <source>
        <dbReference type="EMBL" id="KAF9484219.1"/>
    </source>
</evidence>